<evidence type="ECO:0000259" key="3">
    <source>
        <dbReference type="PROSITE" id="PS50819"/>
    </source>
</evidence>
<dbReference type="EMBL" id="MK500566">
    <property type="protein sequence ID" value="QBK91922.1"/>
    <property type="molecule type" value="Genomic_DNA"/>
</dbReference>
<reference evidence="4" key="1">
    <citation type="journal article" date="2019" name="MBio">
        <title>Virus Genomes from Deep Sea Sediments Expand the Ocean Megavirome and Support Independent Origins of Viral Gigantism.</title>
        <authorList>
            <person name="Backstrom D."/>
            <person name="Yutin N."/>
            <person name="Jorgensen S.L."/>
            <person name="Dharamshi J."/>
            <person name="Homa F."/>
            <person name="Zaremba-Niedwiedzka K."/>
            <person name="Spang A."/>
            <person name="Wolf Y.I."/>
            <person name="Koonin E.V."/>
            <person name="Ettema T.J."/>
        </authorList>
    </citation>
    <scope>NUCLEOTIDE SEQUENCE</scope>
</reference>
<dbReference type="Pfam" id="PF05203">
    <property type="entry name" value="Hom_end_hint"/>
    <property type="match status" value="1"/>
</dbReference>
<dbReference type="SUPFAM" id="SSF55608">
    <property type="entry name" value="Homing endonucleases"/>
    <property type="match status" value="1"/>
</dbReference>
<dbReference type="GO" id="GO:0004519">
    <property type="term" value="F:endonuclease activity"/>
    <property type="evidence" value="ECO:0007669"/>
    <property type="project" value="InterPro"/>
</dbReference>
<dbReference type="PROSITE" id="PS50819">
    <property type="entry name" value="INTEIN_ENDONUCLEASE"/>
    <property type="match status" value="1"/>
</dbReference>
<dbReference type="GO" id="GO:0003677">
    <property type="term" value="F:DNA binding"/>
    <property type="evidence" value="ECO:0007669"/>
    <property type="project" value="InterPro"/>
</dbReference>
<dbReference type="Gene3D" id="2.170.16.10">
    <property type="entry name" value="Hedgehog/Intein (Hint) domain"/>
    <property type="match status" value="1"/>
</dbReference>
<keyword evidence="1" id="KW-0175">Coiled coil</keyword>
<dbReference type="InterPro" id="IPR007868">
    <property type="entry name" value="Hom_end_hint"/>
</dbReference>
<keyword evidence="2" id="KW-0472">Membrane</keyword>
<dbReference type="InterPro" id="IPR050747">
    <property type="entry name" value="Mitochondrial_chaperone_BCS1"/>
</dbReference>
<evidence type="ECO:0000313" key="4">
    <source>
        <dbReference type="EMBL" id="QBK91922.1"/>
    </source>
</evidence>
<dbReference type="InterPro" id="IPR004042">
    <property type="entry name" value="Intein_endonuc_central"/>
</dbReference>
<dbReference type="GO" id="GO:0016887">
    <property type="term" value="F:ATP hydrolysis activity"/>
    <property type="evidence" value="ECO:0007669"/>
    <property type="project" value="InterPro"/>
</dbReference>
<evidence type="ECO:0000256" key="2">
    <source>
        <dbReference type="SAM" id="Phobius"/>
    </source>
</evidence>
<dbReference type="Pfam" id="PF00004">
    <property type="entry name" value="AAA"/>
    <property type="match status" value="1"/>
</dbReference>
<evidence type="ECO:0000256" key="1">
    <source>
        <dbReference type="SAM" id="Coils"/>
    </source>
</evidence>
<organism evidence="4">
    <name type="scientific">Pithovirus LCPAC304</name>
    <dbReference type="NCBI Taxonomy" id="2506594"/>
    <lineage>
        <taxon>Viruses</taxon>
        <taxon>Pithoviruses</taxon>
    </lineage>
</organism>
<name>A0A481Z965_9VIRU</name>
<dbReference type="InterPro" id="IPR027417">
    <property type="entry name" value="P-loop_NTPase"/>
</dbReference>
<dbReference type="GO" id="GO:0005524">
    <property type="term" value="F:ATP binding"/>
    <property type="evidence" value="ECO:0007669"/>
    <property type="project" value="InterPro"/>
</dbReference>
<feature type="coiled-coil region" evidence="1">
    <location>
        <begin position="702"/>
        <end position="731"/>
    </location>
</feature>
<dbReference type="InterPro" id="IPR027434">
    <property type="entry name" value="Homing_endonucl"/>
</dbReference>
<dbReference type="PROSITE" id="PS00674">
    <property type="entry name" value="AAA"/>
    <property type="match status" value="1"/>
</dbReference>
<feature type="domain" description="DOD-type homing endonuclease" evidence="3">
    <location>
        <begin position="431"/>
        <end position="556"/>
    </location>
</feature>
<dbReference type="Gene3D" id="3.40.50.300">
    <property type="entry name" value="P-loop containing nucleotide triphosphate hydrolases"/>
    <property type="match status" value="2"/>
</dbReference>
<dbReference type="Pfam" id="PF05204">
    <property type="entry name" value="Hom_end"/>
    <property type="match status" value="1"/>
</dbReference>
<dbReference type="SUPFAM" id="SSF51294">
    <property type="entry name" value="Hedgehog/intein (Hint) domain"/>
    <property type="match status" value="1"/>
</dbReference>
<dbReference type="InterPro" id="IPR036844">
    <property type="entry name" value="Hint_dom_sf"/>
</dbReference>
<dbReference type="InterPro" id="IPR003959">
    <property type="entry name" value="ATPase_AAA_core"/>
</dbReference>
<accession>A0A481Z965</accession>
<gene>
    <name evidence="4" type="ORF">LCPAC304_02630</name>
</gene>
<keyword evidence="2" id="KW-1133">Transmembrane helix</keyword>
<feature type="transmembrane region" description="Helical" evidence="2">
    <location>
        <begin position="26"/>
        <end position="47"/>
    </location>
</feature>
<protein>
    <submittedName>
        <fullName evidence="4">AAA family ATPase</fullName>
    </submittedName>
</protein>
<dbReference type="PANTHER" id="PTHR23070">
    <property type="entry name" value="BCS1 AAA-TYPE ATPASE"/>
    <property type="match status" value="1"/>
</dbReference>
<sequence>MSDQISNNLITLVSANSLNGLKSGNMVGDMVLAILFMMMIPLMPLLVDKIRKLNFLWWKGDGSTFSIRLTGSTKYSKNGHCTRNYSDAFCAISKYMEDKCKLTSIKEFFVHAYKKKTSYVAGTSTSIVLTPTIQCKIKHVEQEDLGGGLVDYDLMSDVSLQHIQEFLRAQIAEYKNRMSEELHRKQRYFCPEVDEDRLRWKTYPFETSKTMENIFFPEKEEMLQRLDHFTHNKELYQKQGIPWTLGILLWGDPGTGKCLGRDTPILMYNGTVKLVQDVEIGDVLMGDNSTPRHVLSLARGREKMYRIVPMKGEPYIVNESHILSLKRSHLKCLQKRNEAGRCGYRASWCDRYGKDRSKSFNFKNYATVEETKKSAQTFMDSLDDGRDVVIDISVRDYLKKSKIWKHKWKGHRAGVDFENGEDRPGVMAPYLLGVWLGDGTSVEPAITNTDTEILEYLAIVSEEMNLKMVKRGKYTYYLAGKEYRKNLFRQELRENGLLGNKHIPLKYKTGSRKCRLEVLAGLLDTDGYHNQGHFDIIQKKKKLAEDIVYLARSCGLAAYMYECKKGCMYKGKYREGTYYRMSISGHTTMIPTKVRRKQATPRKMNKSVLNVGITVEPLEIDEYFGFQIDGNRRFLLGDFTVTHNTSYVKALAKYTNRHVIEVPLGRIKTYGALREVMLGEEIAGYRVPFEKRLYLMEDIDCLDDLVLSRKKKEEEKKKKAKEKEKMKWRDVSEGTSTTCFSNNDTLTLSHLLNIIDGPLEAPGRILIMTSNHPEKLDEALTRDGRMDIKLEMKPLYGDYLQEMVWSFFPEKGTKDATLYPPLLNSKGLTPATIQNLCFTRSFEDVCAELR</sequence>
<dbReference type="InterPro" id="IPR007869">
    <property type="entry name" value="Homing_endonuc_PI-Sce"/>
</dbReference>
<dbReference type="InterPro" id="IPR003960">
    <property type="entry name" value="ATPase_AAA_CS"/>
</dbReference>
<keyword evidence="2" id="KW-0812">Transmembrane</keyword>
<dbReference type="GO" id="GO:0030908">
    <property type="term" value="P:protein splicing"/>
    <property type="evidence" value="ECO:0007669"/>
    <property type="project" value="InterPro"/>
</dbReference>
<dbReference type="Gene3D" id="3.10.28.10">
    <property type="entry name" value="Homing endonucleases"/>
    <property type="match status" value="1"/>
</dbReference>
<dbReference type="SUPFAM" id="SSF52540">
    <property type="entry name" value="P-loop containing nucleoside triphosphate hydrolases"/>
    <property type="match status" value="2"/>
</dbReference>
<proteinExistence type="predicted"/>